<dbReference type="InterPro" id="IPR032834">
    <property type="entry name" value="NatK-like_C"/>
</dbReference>
<feature type="transmembrane region" description="Helical" evidence="1">
    <location>
        <begin position="6"/>
        <end position="26"/>
    </location>
</feature>
<name>A0AB37DD02_STRSL</name>
<organism evidence="3 4">
    <name type="scientific">Streptococcus salivarius</name>
    <dbReference type="NCBI Taxonomy" id="1304"/>
    <lineage>
        <taxon>Bacteria</taxon>
        <taxon>Bacillati</taxon>
        <taxon>Bacillota</taxon>
        <taxon>Bacilli</taxon>
        <taxon>Lactobacillales</taxon>
        <taxon>Streptococcaceae</taxon>
        <taxon>Streptococcus</taxon>
    </lineage>
</organism>
<geneLocation type="plasmid" evidence="4"/>
<feature type="transmembrane region" description="Helical" evidence="1">
    <location>
        <begin position="38"/>
        <end position="55"/>
    </location>
</feature>
<evidence type="ECO:0000313" key="4">
    <source>
        <dbReference type="Proteomes" id="UP000422997"/>
    </source>
</evidence>
<keyword evidence="3" id="KW-0808">Transferase</keyword>
<evidence type="ECO:0000256" key="1">
    <source>
        <dbReference type="SAM" id="Phobius"/>
    </source>
</evidence>
<feature type="transmembrane region" description="Helical" evidence="1">
    <location>
        <begin position="116"/>
        <end position="137"/>
    </location>
</feature>
<keyword evidence="3" id="KW-0614">Plasmid</keyword>
<keyword evidence="3" id="KW-0418">Kinase</keyword>
<feature type="transmembrane region" description="Helical" evidence="1">
    <location>
        <begin position="87"/>
        <end position="110"/>
    </location>
</feature>
<accession>A0AB37DD02</accession>
<keyword evidence="1" id="KW-0812">Transmembrane</keyword>
<dbReference type="Proteomes" id="UP000422997">
    <property type="component" value="Plasmid unnamed"/>
</dbReference>
<sequence length="417" mass="48420">MIDLFKTIGILSLFLFQSFVIWIYLLHFFVVRIPKMRFYCFIFCIYFVGRTSITVDQTTFIDLKIFSLFCTFLILFFFLSGEVMKKVFHFLFLTFWFLIQEDIAGLLFNHTPETKVFVILFVQFLLMLLTLFFILGLKRFKVDNLIGLNKMEYGILSVTPFFSIILLLHKVALPLVKVLAFDSYLWLINIVIIVLYNYLSEKNYNIIKNKVAFDENSMTSEIIKQEKELAVLRHDLKNIVSSIDFYADNSDYENIKVITRKILGQEVFNRKITGCIPIDAVLNQKISKMKKDGILHNLDLQVPYNLDLSTIAIDSCAILGNLLDNAIEEIERNSLEEPIEIALRFKNNKLVFKVANPIRTSNVDVNYDGMKSIKSPNRQGIGIKSSYDRVMKLKGHLNITVQSNQFIVLVVIPLRMK</sequence>
<proteinExistence type="predicted"/>
<protein>
    <submittedName>
        <fullName evidence="3">Histidine kinase</fullName>
    </submittedName>
</protein>
<feature type="domain" description="Sensor histidine kinase NatK-like C-terminal" evidence="2">
    <location>
        <begin position="313"/>
        <end position="413"/>
    </location>
</feature>
<feature type="transmembrane region" description="Helical" evidence="1">
    <location>
        <begin position="178"/>
        <end position="199"/>
    </location>
</feature>
<dbReference type="RefSeq" id="WP_156247181.1">
    <property type="nucleotide sequence ID" value="NZ_CAJHJN010000010.1"/>
</dbReference>
<feature type="transmembrane region" description="Helical" evidence="1">
    <location>
        <begin position="153"/>
        <end position="172"/>
    </location>
</feature>
<reference evidence="3 4" key="1">
    <citation type="submission" date="2016-11" db="EMBL/GenBank/DDBJ databases">
        <title>The potential of Streptococcus salivarius to inhibit the production of volatile sulphur compounds in the oral cavity.</title>
        <authorList>
            <person name="Sun L."/>
            <person name="Li Z."/>
            <person name="Jin D."/>
            <person name="Zhao H."/>
        </authorList>
    </citation>
    <scope>NUCLEOTIDE SEQUENCE [LARGE SCALE GENOMIC DNA]</scope>
    <source>
        <strain evidence="3 4">ICDC2</strain>
        <plasmid evidence="4">Plasmid</plasmid>
    </source>
</reference>
<dbReference type="Gene3D" id="3.30.565.10">
    <property type="entry name" value="Histidine kinase-like ATPase, C-terminal domain"/>
    <property type="match status" value="1"/>
</dbReference>
<feature type="transmembrane region" description="Helical" evidence="1">
    <location>
        <begin position="61"/>
        <end position="80"/>
    </location>
</feature>
<dbReference type="SUPFAM" id="SSF55874">
    <property type="entry name" value="ATPase domain of HSP90 chaperone/DNA topoisomerase II/histidine kinase"/>
    <property type="match status" value="1"/>
</dbReference>
<dbReference type="EMBL" id="CP018188">
    <property type="protein sequence ID" value="QGU81706.1"/>
    <property type="molecule type" value="Genomic_DNA"/>
</dbReference>
<dbReference type="AlphaFoldDB" id="A0AB37DD02"/>
<dbReference type="GO" id="GO:0016301">
    <property type="term" value="F:kinase activity"/>
    <property type="evidence" value="ECO:0007669"/>
    <property type="project" value="UniProtKB-KW"/>
</dbReference>
<keyword evidence="1" id="KW-1133">Transmembrane helix</keyword>
<keyword evidence="1" id="KW-0472">Membrane</keyword>
<evidence type="ECO:0000313" key="3">
    <source>
        <dbReference type="EMBL" id="QGU81706.1"/>
    </source>
</evidence>
<gene>
    <name evidence="3" type="ORF">BSR19_11295</name>
</gene>
<dbReference type="Pfam" id="PF14501">
    <property type="entry name" value="HATPase_c_5"/>
    <property type="match status" value="1"/>
</dbReference>
<dbReference type="InterPro" id="IPR036890">
    <property type="entry name" value="HATPase_C_sf"/>
</dbReference>
<evidence type="ECO:0000259" key="2">
    <source>
        <dbReference type="Pfam" id="PF14501"/>
    </source>
</evidence>